<dbReference type="RefSeq" id="WP_200788282.1">
    <property type="nucleotide sequence ID" value="NZ_JAEDAO010000001.1"/>
</dbReference>
<proteinExistence type="predicted"/>
<evidence type="ECO:0000313" key="6">
    <source>
        <dbReference type="EMBL" id="MBK0393304.1"/>
    </source>
</evidence>
<sequence length="521" mass="56000">MQLPQPRQAASYNESVKVTPAAFRLQGNTLYPESVLLPLTQDFVGKPTDMEGLLKAAQAVRRYYRERGYLLTEAYLPEQQFAATGGTVVIQILEARVGKVTVRADDAGVSESLASSIVNRYLKPGDPISEYSLEKPVLLLRDLVGFDATAAVQPGAKAGEGDITVIVKSSGPKVDGLVGVDNFGARSAGQNRAYATANWNNPTGRGDVLSVRVQAADRKDSELYRLAYSTTLTSAATKVGVSAMRTEYSLGKQFEALGATGDATIYSLNFTQPFIRSRTRSVLGALTFERKDLNDSTTTPFTSSSKRINSVRASVLGNFVDEALGSSFNSYSINFTSGKLDIDATNLAFDQSATTGLQTAGSFSKVNVDYLRTTFLSARGRLSALVQAQFASKNLTSAEKLGLGGPNGVRGYPVGEGVGDTGAIVNLEYRHQLTDLVGKLPLSASVFYDWGHIKYNESGVPAALAATTPENDTLSSAGFGVQLGNFGDWLVSTQLAWRLNRAPSSDPDRHPRVWLSLQKWL</sequence>
<dbReference type="Pfam" id="PF03865">
    <property type="entry name" value="ShlB"/>
    <property type="match status" value="1"/>
</dbReference>
<feature type="domain" description="Polypeptide-transport-associated ShlB-type" evidence="5">
    <location>
        <begin position="22"/>
        <end position="94"/>
    </location>
</feature>
<keyword evidence="7" id="KW-1185">Reference proteome</keyword>
<dbReference type="PANTHER" id="PTHR34597">
    <property type="entry name" value="SLR1661 PROTEIN"/>
    <property type="match status" value="1"/>
</dbReference>
<dbReference type="EMBL" id="JAEDAO010000001">
    <property type="protein sequence ID" value="MBK0393304.1"/>
    <property type="molecule type" value="Genomic_DNA"/>
</dbReference>
<dbReference type="PANTHER" id="PTHR34597:SF1">
    <property type="entry name" value="HEME_HEMOPEXIN TRANSPORTER PROTEIN HUXB"/>
    <property type="match status" value="1"/>
</dbReference>
<organism evidence="6 7">
    <name type="scientific">Ramlibacter algicola</name>
    <dbReference type="NCBI Taxonomy" id="2795217"/>
    <lineage>
        <taxon>Bacteria</taxon>
        <taxon>Pseudomonadati</taxon>
        <taxon>Pseudomonadota</taxon>
        <taxon>Betaproteobacteria</taxon>
        <taxon>Burkholderiales</taxon>
        <taxon>Comamonadaceae</taxon>
        <taxon>Ramlibacter</taxon>
    </lineage>
</organism>
<dbReference type="AlphaFoldDB" id="A0A934PZG5"/>
<dbReference type="InterPro" id="IPR051544">
    <property type="entry name" value="TPS_OM_transporter"/>
</dbReference>
<name>A0A934PZG5_9BURK</name>
<evidence type="ECO:0000256" key="1">
    <source>
        <dbReference type="ARBA" id="ARBA00022452"/>
    </source>
</evidence>
<dbReference type="InterPro" id="IPR013686">
    <property type="entry name" value="Polypept-transport_assoc_ShlB"/>
</dbReference>
<dbReference type="Gene3D" id="3.10.20.310">
    <property type="entry name" value="membrane protein fhac"/>
    <property type="match status" value="1"/>
</dbReference>
<dbReference type="GO" id="GO:0046819">
    <property type="term" value="P:protein secretion by the type V secretion system"/>
    <property type="evidence" value="ECO:0007669"/>
    <property type="project" value="TreeGrafter"/>
</dbReference>
<dbReference type="Pfam" id="PF08479">
    <property type="entry name" value="POTRA_2"/>
    <property type="match status" value="1"/>
</dbReference>
<evidence type="ECO:0000256" key="2">
    <source>
        <dbReference type="ARBA" id="ARBA00022692"/>
    </source>
</evidence>
<feature type="domain" description="Haemolysin activator HlyB C-terminal" evidence="4">
    <location>
        <begin position="163"/>
        <end position="458"/>
    </location>
</feature>
<evidence type="ECO:0000259" key="4">
    <source>
        <dbReference type="Pfam" id="PF03865"/>
    </source>
</evidence>
<evidence type="ECO:0000313" key="7">
    <source>
        <dbReference type="Proteomes" id="UP000617041"/>
    </source>
</evidence>
<keyword evidence="3" id="KW-0998">Cell outer membrane</keyword>
<dbReference type="InterPro" id="IPR005565">
    <property type="entry name" value="Hemolysn_activator_HlyB_C"/>
</dbReference>
<accession>A0A934PZG5</accession>
<keyword evidence="1" id="KW-1134">Transmembrane beta strand</keyword>
<keyword evidence="2" id="KW-0812">Transmembrane</keyword>
<dbReference type="GO" id="GO:0098046">
    <property type="term" value="C:type V protein secretion system complex"/>
    <property type="evidence" value="ECO:0007669"/>
    <property type="project" value="TreeGrafter"/>
</dbReference>
<evidence type="ECO:0000259" key="5">
    <source>
        <dbReference type="Pfam" id="PF08479"/>
    </source>
</evidence>
<dbReference type="Proteomes" id="UP000617041">
    <property type="component" value="Unassembled WGS sequence"/>
</dbReference>
<gene>
    <name evidence="6" type="ORF">I8E28_11940</name>
</gene>
<keyword evidence="1" id="KW-0472">Membrane</keyword>
<reference evidence="6" key="1">
    <citation type="submission" date="2020-12" db="EMBL/GenBank/DDBJ databases">
        <title>Ramlibacter sp. nov., isolated from a freshwater alga, Cryptomonas.</title>
        <authorList>
            <person name="Kim H.M."/>
            <person name="Jeon C.O."/>
        </authorList>
    </citation>
    <scope>NUCLEOTIDE SEQUENCE</scope>
    <source>
        <strain evidence="6">CrO1</strain>
    </source>
</reference>
<evidence type="ECO:0000256" key="3">
    <source>
        <dbReference type="ARBA" id="ARBA00023237"/>
    </source>
</evidence>
<protein>
    <submittedName>
        <fullName evidence="6">ShlB/FhaC/HecB family hemolysin secretion/activation protein</fullName>
    </submittedName>
</protein>
<comment type="caution">
    <text evidence="6">The sequence shown here is derived from an EMBL/GenBank/DDBJ whole genome shotgun (WGS) entry which is preliminary data.</text>
</comment>
<dbReference type="GO" id="GO:0008320">
    <property type="term" value="F:protein transmembrane transporter activity"/>
    <property type="evidence" value="ECO:0007669"/>
    <property type="project" value="TreeGrafter"/>
</dbReference>
<dbReference type="Gene3D" id="2.40.160.50">
    <property type="entry name" value="membrane protein fhac: a member of the omp85/tpsb transporter family"/>
    <property type="match status" value="1"/>
</dbReference>